<dbReference type="InterPro" id="IPR036034">
    <property type="entry name" value="PDZ_sf"/>
</dbReference>
<dbReference type="GO" id="GO:0004252">
    <property type="term" value="F:serine-type endopeptidase activity"/>
    <property type="evidence" value="ECO:0007669"/>
    <property type="project" value="InterPro"/>
</dbReference>
<dbReference type="InterPro" id="IPR009003">
    <property type="entry name" value="Peptidase_S1_PA"/>
</dbReference>
<dbReference type="SMART" id="SM00228">
    <property type="entry name" value="PDZ"/>
    <property type="match status" value="2"/>
</dbReference>
<evidence type="ECO:0000256" key="2">
    <source>
        <dbReference type="ARBA" id="ARBA00022670"/>
    </source>
</evidence>
<dbReference type="Pfam" id="PF13180">
    <property type="entry name" value="PDZ_2"/>
    <property type="match status" value="2"/>
</dbReference>
<dbReference type="EMBL" id="AYTS01000148">
    <property type="protein sequence ID" value="OOP55356.1"/>
    <property type="molecule type" value="Genomic_DNA"/>
</dbReference>
<evidence type="ECO:0000256" key="4">
    <source>
        <dbReference type="SAM" id="MobiDB-lite"/>
    </source>
</evidence>
<dbReference type="PANTHER" id="PTHR22939:SF129">
    <property type="entry name" value="SERINE PROTEASE HTRA2, MITOCHONDRIAL"/>
    <property type="match status" value="1"/>
</dbReference>
<dbReference type="STRING" id="1004156.AYP45_14980"/>
<dbReference type="InterPro" id="IPR001478">
    <property type="entry name" value="PDZ"/>
</dbReference>
<comment type="caution">
    <text evidence="7">The sequence shown here is derived from an EMBL/GenBank/DDBJ whole genome shotgun (WGS) entry which is preliminary data.</text>
</comment>
<accession>A0A1V4AQG7</accession>
<feature type="region of interest" description="Disordered" evidence="4">
    <location>
        <begin position="72"/>
        <end position="108"/>
    </location>
</feature>
<keyword evidence="3" id="KW-0378">Hydrolase</keyword>
<reference evidence="7 8" key="1">
    <citation type="journal article" date="2017" name="Water Res.">
        <title>Discovery and metagenomic analysis of an anammox bacterial enrichment related to Candidatus "Brocadia caroliniensis" in a full-scale glycerol-fed nitritation-denitritation separate centrate treatment process.</title>
        <authorList>
            <person name="Park H."/>
            <person name="Brotto A.C."/>
            <person name="van Loosdrecht M.C."/>
            <person name="Chandran K."/>
        </authorList>
    </citation>
    <scope>NUCLEOTIDE SEQUENCE [LARGE SCALE GENOMIC DNA]</scope>
    <source>
        <strain evidence="7">26THWARD</strain>
    </source>
</reference>
<gene>
    <name evidence="7" type="ORF">AYP45_14980</name>
</gene>
<dbReference type="Pfam" id="PF13365">
    <property type="entry name" value="Trypsin_2"/>
    <property type="match status" value="1"/>
</dbReference>
<dbReference type="Gene3D" id="2.40.10.120">
    <property type="match status" value="1"/>
</dbReference>
<evidence type="ECO:0000313" key="7">
    <source>
        <dbReference type="EMBL" id="OOP55356.1"/>
    </source>
</evidence>
<evidence type="ECO:0000313" key="8">
    <source>
        <dbReference type="Proteomes" id="UP000189681"/>
    </source>
</evidence>
<keyword evidence="2" id="KW-0645">Protease</keyword>
<dbReference type="SUPFAM" id="SSF50494">
    <property type="entry name" value="Trypsin-like serine proteases"/>
    <property type="match status" value="1"/>
</dbReference>
<sequence>MKRIRGLFFRWPLIITLSFLHVHSVFATSNDDLGKLKQELLELEKITKPLIQTFRKVSQLVSPSVVSLSTEKKEFSIDRRDTEPPPPSQNFPPKNDPHADNTPKKGLGSGIIIDERGYILTNNHVISGFSEDEITVVTYNGEQYTRVKIIGTDPNTDIAVIKIEGEDFLPITFGDYEEVQVGDWVIAVGSPFGYQQTVSTGIISAKGRTHVIPFELPFIYEDFFQTDAAINPGNSGGPLVNLRGELIGVNTAIATRSGGFQGVGFAISASIVKETVENIMATGTVVRGYLGVGTHDINTELAVILGLKDKKEIARRFGLPAEKGAFVLEVWSDTPASKAGISPGDIIFEIGGKKIENTIDLQHAIRRAKVDAVVIVKVVRNGVENALEVLVERQPQDLGGKTYVAIRKLDEPTKFSLGLVVNELNPEIAKSLGLEGEHGVLVVDVETNSPSERAGIQPGDVITKVGTKEVRSVLEFMTLMEEFLESNTPVSIFVKNKGFITLK</sequence>
<organism evidence="7 8">
    <name type="scientific">Candidatus Brocadia carolinensis</name>
    <dbReference type="NCBI Taxonomy" id="1004156"/>
    <lineage>
        <taxon>Bacteria</taxon>
        <taxon>Pseudomonadati</taxon>
        <taxon>Planctomycetota</taxon>
        <taxon>Candidatus Brocadiia</taxon>
        <taxon>Candidatus Brocadiales</taxon>
        <taxon>Candidatus Brocadiaceae</taxon>
        <taxon>Candidatus Brocadia</taxon>
    </lineage>
</organism>
<evidence type="ECO:0000256" key="3">
    <source>
        <dbReference type="ARBA" id="ARBA00022801"/>
    </source>
</evidence>
<feature type="compositionally biased region" description="Basic and acidic residues" evidence="4">
    <location>
        <begin position="72"/>
        <end position="83"/>
    </location>
</feature>
<feature type="domain" description="PDZ" evidence="6">
    <location>
        <begin position="403"/>
        <end position="473"/>
    </location>
</feature>
<dbReference type="SUPFAM" id="SSF50156">
    <property type="entry name" value="PDZ domain-like"/>
    <property type="match status" value="2"/>
</dbReference>
<protein>
    <recommendedName>
        <fullName evidence="6">PDZ domain-containing protein</fullName>
    </recommendedName>
</protein>
<evidence type="ECO:0000259" key="6">
    <source>
        <dbReference type="PROSITE" id="PS50106"/>
    </source>
</evidence>
<feature type="signal peptide" evidence="5">
    <location>
        <begin position="1"/>
        <end position="27"/>
    </location>
</feature>
<evidence type="ECO:0000256" key="5">
    <source>
        <dbReference type="SAM" id="SignalP"/>
    </source>
</evidence>
<feature type="domain" description="PDZ" evidence="6">
    <location>
        <begin position="302"/>
        <end position="357"/>
    </location>
</feature>
<dbReference type="InterPro" id="IPR001940">
    <property type="entry name" value="Peptidase_S1C"/>
</dbReference>
<dbReference type="Proteomes" id="UP000189681">
    <property type="component" value="Unassembled WGS sequence"/>
</dbReference>
<keyword evidence="5" id="KW-0732">Signal</keyword>
<dbReference type="PROSITE" id="PS50106">
    <property type="entry name" value="PDZ"/>
    <property type="match status" value="2"/>
</dbReference>
<dbReference type="PANTHER" id="PTHR22939">
    <property type="entry name" value="SERINE PROTEASE FAMILY S1C HTRA-RELATED"/>
    <property type="match status" value="1"/>
</dbReference>
<name>A0A1V4AQG7_9BACT</name>
<proteinExistence type="inferred from homology"/>
<dbReference type="AlphaFoldDB" id="A0A1V4AQG7"/>
<dbReference type="GO" id="GO:0006508">
    <property type="term" value="P:proteolysis"/>
    <property type="evidence" value="ECO:0007669"/>
    <property type="project" value="UniProtKB-KW"/>
</dbReference>
<evidence type="ECO:0000256" key="1">
    <source>
        <dbReference type="ARBA" id="ARBA00010541"/>
    </source>
</evidence>
<feature type="chain" id="PRO_5013161092" description="PDZ domain-containing protein" evidence="5">
    <location>
        <begin position="28"/>
        <end position="503"/>
    </location>
</feature>
<dbReference type="PRINTS" id="PR00834">
    <property type="entry name" value="PROTEASES2C"/>
</dbReference>
<comment type="similarity">
    <text evidence="1">Belongs to the peptidase S1C family.</text>
</comment>
<dbReference type="Gene3D" id="2.30.42.10">
    <property type="match status" value="2"/>
</dbReference>